<reference evidence="3" key="1">
    <citation type="submission" date="2022-10" db="EMBL/GenBank/DDBJ databases">
        <authorList>
            <person name="Chen Y."/>
            <person name="Dougan E. K."/>
            <person name="Chan C."/>
            <person name="Rhodes N."/>
            <person name="Thang M."/>
        </authorList>
    </citation>
    <scope>NUCLEOTIDE SEQUENCE</scope>
</reference>
<dbReference type="EMBL" id="CAMXCT010006827">
    <property type="protein sequence ID" value="CAI4020702.1"/>
    <property type="molecule type" value="Genomic_DNA"/>
</dbReference>
<feature type="region of interest" description="Disordered" evidence="1">
    <location>
        <begin position="64"/>
        <end position="92"/>
    </location>
</feature>
<keyword evidence="5" id="KW-1185">Reference proteome</keyword>
<dbReference type="AlphaFoldDB" id="A0A9P1GTV4"/>
<reference evidence="4 5" key="2">
    <citation type="submission" date="2024-05" db="EMBL/GenBank/DDBJ databases">
        <authorList>
            <person name="Chen Y."/>
            <person name="Shah S."/>
            <person name="Dougan E. K."/>
            <person name="Thang M."/>
            <person name="Chan C."/>
        </authorList>
    </citation>
    <scope>NUCLEOTIDE SEQUENCE [LARGE SCALE GENOMIC DNA]</scope>
</reference>
<sequence>MVRVAVLAVLMMQALADQACQEETCQEESSTLMQLNHREMTGDEVNELNEGLPWWVKKKIIDSRRESHPAPPPPRRLHAILAPPQSRSRHAT</sequence>
<feature type="signal peptide" evidence="2">
    <location>
        <begin position="1"/>
        <end position="16"/>
    </location>
</feature>
<gene>
    <name evidence="3" type="ORF">C1SCF055_LOCUS45095</name>
</gene>
<organism evidence="3">
    <name type="scientific">Cladocopium goreaui</name>
    <dbReference type="NCBI Taxonomy" id="2562237"/>
    <lineage>
        <taxon>Eukaryota</taxon>
        <taxon>Sar</taxon>
        <taxon>Alveolata</taxon>
        <taxon>Dinophyceae</taxon>
        <taxon>Suessiales</taxon>
        <taxon>Symbiodiniaceae</taxon>
        <taxon>Cladocopium</taxon>
    </lineage>
</organism>
<dbReference type="EMBL" id="CAMXCT020006827">
    <property type="protein sequence ID" value="CAL1174077.1"/>
    <property type="molecule type" value="Genomic_DNA"/>
</dbReference>
<keyword evidence="2" id="KW-0732">Signal</keyword>
<evidence type="ECO:0000313" key="4">
    <source>
        <dbReference type="EMBL" id="CAL4808014.1"/>
    </source>
</evidence>
<evidence type="ECO:0000313" key="3">
    <source>
        <dbReference type="EMBL" id="CAI4020702.1"/>
    </source>
</evidence>
<accession>A0A9P1GTV4</accession>
<evidence type="ECO:0000256" key="2">
    <source>
        <dbReference type="SAM" id="SignalP"/>
    </source>
</evidence>
<proteinExistence type="predicted"/>
<evidence type="ECO:0000256" key="1">
    <source>
        <dbReference type="SAM" id="MobiDB-lite"/>
    </source>
</evidence>
<name>A0A9P1GTV4_9DINO</name>
<evidence type="ECO:0000313" key="5">
    <source>
        <dbReference type="Proteomes" id="UP001152797"/>
    </source>
</evidence>
<feature type="chain" id="PRO_5043273254" evidence="2">
    <location>
        <begin position="17"/>
        <end position="92"/>
    </location>
</feature>
<protein>
    <submittedName>
        <fullName evidence="3">Uncharacterized protein</fullName>
    </submittedName>
</protein>
<dbReference type="Proteomes" id="UP001152797">
    <property type="component" value="Unassembled WGS sequence"/>
</dbReference>
<comment type="caution">
    <text evidence="3">The sequence shown here is derived from an EMBL/GenBank/DDBJ whole genome shotgun (WGS) entry which is preliminary data.</text>
</comment>
<dbReference type="EMBL" id="CAMXCT030006827">
    <property type="protein sequence ID" value="CAL4808014.1"/>
    <property type="molecule type" value="Genomic_DNA"/>
</dbReference>